<dbReference type="Gene3D" id="3.40.50.150">
    <property type="entry name" value="Vaccinia Virus protein VP39"/>
    <property type="match status" value="1"/>
</dbReference>
<evidence type="ECO:0000259" key="5">
    <source>
        <dbReference type="Pfam" id="PF05175"/>
    </source>
</evidence>
<evidence type="ECO:0000256" key="1">
    <source>
        <dbReference type="ARBA" id="ARBA00022603"/>
    </source>
</evidence>
<comment type="caution">
    <text evidence="6">The sequence shown here is derived from an EMBL/GenBank/DDBJ whole genome shotgun (WGS) entry which is preliminary data.</text>
</comment>
<dbReference type="GO" id="GO:0005840">
    <property type="term" value="C:ribosome"/>
    <property type="evidence" value="ECO:0007669"/>
    <property type="project" value="UniProtKB-KW"/>
</dbReference>
<dbReference type="InterPro" id="IPR029063">
    <property type="entry name" value="SAM-dependent_MTases_sf"/>
</dbReference>
<evidence type="ECO:0000256" key="4">
    <source>
        <dbReference type="HAMAP-Rule" id="MF_02125"/>
    </source>
</evidence>
<dbReference type="CDD" id="cd02440">
    <property type="entry name" value="AdoMet_MTases"/>
    <property type="match status" value="1"/>
</dbReference>
<dbReference type="PANTHER" id="PTHR47806:SF1">
    <property type="entry name" value="RIBOSOMAL PROTEIN UL3 GLUTAMINE METHYLTRANSFERASE"/>
    <property type="match status" value="1"/>
</dbReference>
<evidence type="ECO:0000313" key="7">
    <source>
        <dbReference type="Proteomes" id="UP000286976"/>
    </source>
</evidence>
<dbReference type="NCBIfam" id="TIGR03533">
    <property type="entry name" value="L3_gln_methyl"/>
    <property type="match status" value="1"/>
</dbReference>
<protein>
    <recommendedName>
        <fullName evidence="4">Ribosomal protein uL3 glutamine methyltransferase</fullName>
        <shortName evidence="4">uL3 MTase</shortName>
        <ecNumber evidence="4">2.1.1.298</ecNumber>
    </recommendedName>
    <alternativeName>
        <fullName evidence="4">N5-glutamine methyltransferase PrmB</fullName>
    </alternativeName>
</protein>
<keyword evidence="7" id="KW-1185">Reference proteome</keyword>
<keyword evidence="2 4" id="KW-0808">Transferase</keyword>
<dbReference type="FunFam" id="3.40.50.150:FF:000042">
    <property type="entry name" value="50S ribosomal protein L3 glutamine methyltransferase"/>
    <property type="match status" value="1"/>
</dbReference>
<keyword evidence="3 4" id="KW-0949">S-adenosyl-L-methionine</keyword>
<name>A0A432X9D0_9GAMM</name>
<gene>
    <name evidence="4" type="primary">prmB</name>
    <name evidence="6" type="ORF">CWE15_01700</name>
</gene>
<dbReference type="AlphaFoldDB" id="A0A432X9D0"/>
<sequence length="306" mass="34449">MSSESKDKIENLRTIGDWQRYIASQLHQAEIWFGHGAMNGWEEADLLLSELTHIHHSELSSYLACRLAQHERQQLAEWLTLRLEKRIPAAYLVNRAWFAGLPFYVDDRVLVPRSPIAELIENKFSPWLKEQPQQILDLCTGSACIAIACAHAFPSAIVHASDISTDALAVAEINVAHHGLEEQVALFESDGFKRLPETQYDLIVTNPPYVDAEDMADLPEEYHFEPELGLAAGDDGLDLVRDILRTSPDYLTPNGVLICEVGNSWVHMAELWPEVPFVWLSFERGGDGVFAITRDDLITWQAAFTA</sequence>
<comment type="function">
    <text evidence="4">Methylates ribosomal protein uL3 on a specific glutamine residue.</text>
</comment>
<dbReference type="PROSITE" id="PS00092">
    <property type="entry name" value="N6_MTASE"/>
    <property type="match status" value="1"/>
</dbReference>
<organism evidence="6 7">
    <name type="scientific">Aliidiomarina taiwanensis</name>
    <dbReference type="NCBI Taxonomy" id="946228"/>
    <lineage>
        <taxon>Bacteria</taxon>
        <taxon>Pseudomonadati</taxon>
        <taxon>Pseudomonadota</taxon>
        <taxon>Gammaproteobacteria</taxon>
        <taxon>Alteromonadales</taxon>
        <taxon>Idiomarinaceae</taxon>
        <taxon>Aliidiomarina</taxon>
    </lineage>
</organism>
<dbReference type="RefSeq" id="WP_126756318.1">
    <property type="nucleotide sequence ID" value="NZ_PIPQ01000001.1"/>
</dbReference>
<dbReference type="Pfam" id="PF05175">
    <property type="entry name" value="MTS"/>
    <property type="match status" value="1"/>
</dbReference>
<comment type="similarity">
    <text evidence="4">Belongs to the protein N5-glutamine methyltransferase family. PrmB subfamily.</text>
</comment>
<dbReference type="EMBL" id="PIPQ01000001">
    <property type="protein sequence ID" value="RUO43924.1"/>
    <property type="molecule type" value="Genomic_DNA"/>
</dbReference>
<evidence type="ECO:0000256" key="2">
    <source>
        <dbReference type="ARBA" id="ARBA00022679"/>
    </source>
</evidence>
<dbReference type="PANTHER" id="PTHR47806">
    <property type="entry name" value="50S RIBOSOMAL PROTEIN L3 GLUTAMINE METHYLTRANSFERASE"/>
    <property type="match status" value="1"/>
</dbReference>
<dbReference type="GO" id="GO:0032259">
    <property type="term" value="P:methylation"/>
    <property type="evidence" value="ECO:0007669"/>
    <property type="project" value="UniProtKB-KW"/>
</dbReference>
<comment type="catalytic activity">
    <reaction evidence="4">
        <text>L-glutaminyl-[ribosomal protein uL3] + S-adenosyl-L-methionine = N(5)-methyl-L-glutaminyl-[ribosomal protein uL3] + S-adenosyl-L-homocysteine + H(+)</text>
        <dbReference type="Rhea" id="RHEA:45020"/>
        <dbReference type="Rhea" id="RHEA-COMP:11063"/>
        <dbReference type="Rhea" id="RHEA-COMP:11064"/>
        <dbReference type="ChEBI" id="CHEBI:15378"/>
        <dbReference type="ChEBI" id="CHEBI:30011"/>
        <dbReference type="ChEBI" id="CHEBI:57856"/>
        <dbReference type="ChEBI" id="CHEBI:59789"/>
        <dbReference type="ChEBI" id="CHEBI:61891"/>
        <dbReference type="EC" id="2.1.1.298"/>
    </reaction>
</comment>
<accession>A0A432X9D0</accession>
<keyword evidence="1 4" id="KW-0489">Methyltransferase</keyword>
<evidence type="ECO:0000313" key="6">
    <source>
        <dbReference type="EMBL" id="RUO43924.1"/>
    </source>
</evidence>
<keyword evidence="6" id="KW-0687">Ribonucleoprotein</keyword>
<reference evidence="6 7" key="1">
    <citation type="journal article" date="2011" name="Front. Microbiol.">
        <title>Genomic signatures of strain selection and enhancement in Bacillus atrophaeus var. globigii, a historical biowarfare simulant.</title>
        <authorList>
            <person name="Gibbons H.S."/>
            <person name="Broomall S.M."/>
            <person name="McNew L.A."/>
            <person name="Daligault H."/>
            <person name="Chapman C."/>
            <person name="Bruce D."/>
            <person name="Karavis M."/>
            <person name="Krepps M."/>
            <person name="McGregor P.A."/>
            <person name="Hong C."/>
            <person name="Park K.H."/>
            <person name="Akmal A."/>
            <person name="Feldman A."/>
            <person name="Lin J.S."/>
            <person name="Chang W.E."/>
            <person name="Higgs B.W."/>
            <person name="Demirev P."/>
            <person name="Lindquist J."/>
            <person name="Liem A."/>
            <person name="Fochler E."/>
            <person name="Read T.D."/>
            <person name="Tapia R."/>
            <person name="Johnson S."/>
            <person name="Bishop-Lilly K.A."/>
            <person name="Detter C."/>
            <person name="Han C."/>
            <person name="Sozhamannan S."/>
            <person name="Rosenzweig C.N."/>
            <person name="Skowronski E.W."/>
        </authorList>
    </citation>
    <scope>NUCLEOTIDE SEQUENCE [LARGE SCALE GENOMIC DNA]</scope>
    <source>
        <strain evidence="6 7">AIT1</strain>
    </source>
</reference>
<dbReference type="NCBIfam" id="TIGR00536">
    <property type="entry name" value="hemK_fam"/>
    <property type="match status" value="1"/>
</dbReference>
<dbReference type="OrthoDB" id="9800643at2"/>
<dbReference type="SUPFAM" id="SSF53335">
    <property type="entry name" value="S-adenosyl-L-methionine-dependent methyltransferases"/>
    <property type="match status" value="1"/>
</dbReference>
<dbReference type="HAMAP" id="MF_02125">
    <property type="entry name" value="L3_methyltr_PrmB"/>
    <property type="match status" value="1"/>
</dbReference>
<feature type="domain" description="Methyltransferase small" evidence="5">
    <location>
        <begin position="130"/>
        <end position="214"/>
    </location>
</feature>
<dbReference type="InterPro" id="IPR007848">
    <property type="entry name" value="Small_mtfrase_dom"/>
</dbReference>
<proteinExistence type="inferred from homology"/>
<dbReference type="InterPro" id="IPR002052">
    <property type="entry name" value="DNA_methylase_N6_adenine_CS"/>
</dbReference>
<dbReference type="Gene3D" id="1.10.8.10">
    <property type="entry name" value="DNA helicase RuvA subunit, C-terminal domain"/>
    <property type="match status" value="1"/>
</dbReference>
<dbReference type="EC" id="2.1.1.298" evidence="4"/>
<dbReference type="InterPro" id="IPR017127">
    <property type="entry name" value="Ribosome_uL3_MTase"/>
</dbReference>
<dbReference type="InterPro" id="IPR004556">
    <property type="entry name" value="HemK-like"/>
</dbReference>
<keyword evidence="6" id="KW-0689">Ribosomal protein</keyword>
<dbReference type="Proteomes" id="UP000286976">
    <property type="component" value="Unassembled WGS sequence"/>
</dbReference>
<dbReference type="PIRSF" id="PIRSF037167">
    <property type="entry name" value="Mtase_YfcB_prd"/>
    <property type="match status" value="1"/>
</dbReference>
<evidence type="ECO:0000256" key="3">
    <source>
        <dbReference type="ARBA" id="ARBA00022691"/>
    </source>
</evidence>
<dbReference type="GO" id="GO:0005829">
    <property type="term" value="C:cytosol"/>
    <property type="evidence" value="ECO:0007669"/>
    <property type="project" value="TreeGrafter"/>
</dbReference>
<dbReference type="GO" id="GO:0036009">
    <property type="term" value="F:protein-glutamine N-methyltransferase activity"/>
    <property type="evidence" value="ECO:0007669"/>
    <property type="project" value="UniProtKB-UniRule"/>
</dbReference>
<dbReference type="GO" id="GO:0003676">
    <property type="term" value="F:nucleic acid binding"/>
    <property type="evidence" value="ECO:0007669"/>
    <property type="project" value="InterPro"/>
</dbReference>